<dbReference type="Proteomes" id="UP000663845">
    <property type="component" value="Unassembled WGS sequence"/>
</dbReference>
<organism evidence="4 8">
    <name type="scientific">Adineta steineri</name>
    <dbReference type="NCBI Taxonomy" id="433720"/>
    <lineage>
        <taxon>Eukaryota</taxon>
        <taxon>Metazoa</taxon>
        <taxon>Spiralia</taxon>
        <taxon>Gnathifera</taxon>
        <taxon>Rotifera</taxon>
        <taxon>Eurotatoria</taxon>
        <taxon>Bdelloidea</taxon>
        <taxon>Adinetida</taxon>
        <taxon>Adinetidae</taxon>
        <taxon>Adineta</taxon>
    </lineage>
</organism>
<dbReference type="Proteomes" id="UP000663844">
    <property type="component" value="Unassembled WGS sequence"/>
</dbReference>
<dbReference type="InterPro" id="IPR031318">
    <property type="entry name" value="OPI10"/>
</dbReference>
<dbReference type="InterPro" id="IPR048364">
    <property type="entry name" value="Hikeshi-like_C"/>
</dbReference>
<dbReference type="GO" id="GO:0005829">
    <property type="term" value="C:cytosol"/>
    <property type="evidence" value="ECO:0007669"/>
    <property type="project" value="TreeGrafter"/>
</dbReference>
<proteinExistence type="inferred from homology"/>
<accession>A0A815GCJ8</accession>
<evidence type="ECO:0000256" key="1">
    <source>
        <dbReference type="ARBA" id="ARBA00006623"/>
    </source>
</evidence>
<evidence type="ECO:0008006" key="9">
    <source>
        <dbReference type="Google" id="ProtNLM"/>
    </source>
</evidence>
<feature type="domain" description="Hikeshi-like N-terminal" evidence="2">
    <location>
        <begin position="6"/>
        <end position="131"/>
    </location>
</feature>
<dbReference type="GO" id="GO:0061608">
    <property type="term" value="F:nuclear import signal receptor activity"/>
    <property type="evidence" value="ECO:0007669"/>
    <property type="project" value="TreeGrafter"/>
</dbReference>
<dbReference type="EMBL" id="CAJOAZ010000925">
    <property type="protein sequence ID" value="CAF3736186.1"/>
    <property type="molecule type" value="Genomic_DNA"/>
</dbReference>
<gene>
    <name evidence="5" type="ORF">JYZ213_LOCUS36475</name>
    <name evidence="6" type="ORF">OKA104_LOCUS5805</name>
    <name evidence="7" type="ORF">OXD698_LOCUS14589</name>
    <name evidence="4" type="ORF">VCS650_LOCUS32985</name>
</gene>
<dbReference type="Proteomes" id="UP000663891">
    <property type="component" value="Unassembled WGS sequence"/>
</dbReference>
<evidence type="ECO:0000313" key="6">
    <source>
        <dbReference type="EMBL" id="CAF3584947.1"/>
    </source>
</evidence>
<dbReference type="Proteomes" id="UP000663881">
    <property type="component" value="Unassembled WGS sequence"/>
</dbReference>
<dbReference type="OrthoDB" id="10248398at2759"/>
<dbReference type="InterPro" id="IPR008493">
    <property type="entry name" value="Hikeshi-like_N"/>
</dbReference>
<evidence type="ECO:0000313" key="8">
    <source>
        <dbReference type="Proteomes" id="UP000663891"/>
    </source>
</evidence>
<name>A0A815GCJ8_9BILA</name>
<comment type="similarity">
    <text evidence="1">Belongs to the OPI10 family.</text>
</comment>
<protein>
    <recommendedName>
        <fullName evidence="9">Hikeshi-like domain-containing protein</fullName>
    </recommendedName>
</protein>
<dbReference type="EMBL" id="CAJNOG010000888">
    <property type="protein sequence ID" value="CAF1377571.1"/>
    <property type="molecule type" value="Genomic_DNA"/>
</dbReference>
<dbReference type="PANTHER" id="PTHR12925">
    <property type="entry name" value="HIKESHI FAMILY MEMBER"/>
    <property type="match status" value="1"/>
</dbReference>
<dbReference type="Pfam" id="PF05603">
    <property type="entry name" value="Hikeshi-like_N"/>
    <property type="match status" value="1"/>
</dbReference>
<evidence type="ECO:0000313" key="7">
    <source>
        <dbReference type="EMBL" id="CAF3736186.1"/>
    </source>
</evidence>
<evidence type="ECO:0000313" key="5">
    <source>
        <dbReference type="EMBL" id="CAF1377571.1"/>
    </source>
</evidence>
<evidence type="ECO:0000313" key="4">
    <source>
        <dbReference type="EMBL" id="CAF1336615.1"/>
    </source>
</evidence>
<feature type="domain" description="Hikeshi-like C-terminal" evidence="3">
    <location>
        <begin position="143"/>
        <end position="197"/>
    </location>
</feature>
<dbReference type="EMBL" id="CAJOAY010000206">
    <property type="protein sequence ID" value="CAF3584947.1"/>
    <property type="molecule type" value="Genomic_DNA"/>
</dbReference>
<sequence length="199" mass="22195">MFSILIAGRLPQINFQQVSETQFVIPIPDVDHVNHLVVFMTGQIPFPENYGGGGNWPSTEGPTWIYLGKINNTKPSAIFKINKIKDNESKLGSSLAPALFSAFQHQTAIPTDGLLGISVEPLTQLEQQVQPNDVTPSTVASNVEFVSKMLNNFVNYVTSFVQNVPGTSEQIVPLSIVTTWYTNFQRRITENPNFWKQQN</sequence>
<dbReference type="GO" id="GO:0030544">
    <property type="term" value="F:Hsp70 protein binding"/>
    <property type="evidence" value="ECO:0007669"/>
    <property type="project" value="TreeGrafter"/>
</dbReference>
<dbReference type="GO" id="GO:0006606">
    <property type="term" value="P:protein import into nucleus"/>
    <property type="evidence" value="ECO:0007669"/>
    <property type="project" value="TreeGrafter"/>
</dbReference>
<evidence type="ECO:0000259" key="2">
    <source>
        <dbReference type="Pfam" id="PF05603"/>
    </source>
</evidence>
<dbReference type="AlphaFoldDB" id="A0A815GCJ8"/>
<dbReference type="Pfam" id="PF21057">
    <property type="entry name" value="Hikeshi-like_C"/>
    <property type="match status" value="1"/>
</dbReference>
<dbReference type="GO" id="GO:0005634">
    <property type="term" value="C:nucleus"/>
    <property type="evidence" value="ECO:0007669"/>
    <property type="project" value="TreeGrafter"/>
</dbReference>
<reference evidence="4" key="1">
    <citation type="submission" date="2021-02" db="EMBL/GenBank/DDBJ databases">
        <authorList>
            <person name="Nowell W R."/>
        </authorList>
    </citation>
    <scope>NUCLEOTIDE SEQUENCE</scope>
</reference>
<evidence type="ECO:0000259" key="3">
    <source>
        <dbReference type="Pfam" id="PF21057"/>
    </source>
</evidence>
<comment type="caution">
    <text evidence="4">The sequence shown here is derived from an EMBL/GenBank/DDBJ whole genome shotgun (WGS) entry which is preliminary data.</text>
</comment>
<dbReference type="PANTHER" id="PTHR12925:SF0">
    <property type="entry name" value="PROTEIN HIKESHI"/>
    <property type="match status" value="1"/>
</dbReference>
<dbReference type="EMBL" id="CAJNON010000622">
    <property type="protein sequence ID" value="CAF1336615.1"/>
    <property type="molecule type" value="Genomic_DNA"/>
</dbReference>